<evidence type="ECO:0000313" key="2">
    <source>
        <dbReference type="EMBL" id="MDC8011424.1"/>
    </source>
</evidence>
<comment type="caution">
    <text evidence="2">The sequence shown here is derived from an EMBL/GenBank/DDBJ whole genome shotgun (WGS) entry which is preliminary data.</text>
</comment>
<organism evidence="2 3">
    <name type="scientific">Tahibacter soli</name>
    <dbReference type="NCBI Taxonomy" id="2983605"/>
    <lineage>
        <taxon>Bacteria</taxon>
        <taxon>Pseudomonadati</taxon>
        <taxon>Pseudomonadota</taxon>
        <taxon>Gammaproteobacteria</taxon>
        <taxon>Lysobacterales</taxon>
        <taxon>Rhodanobacteraceae</taxon>
        <taxon>Tahibacter</taxon>
    </lineage>
</organism>
<dbReference type="Proteomes" id="UP001139971">
    <property type="component" value="Unassembled WGS sequence"/>
</dbReference>
<keyword evidence="1" id="KW-1133">Transmembrane helix</keyword>
<reference evidence="2" key="1">
    <citation type="submission" date="2023-02" db="EMBL/GenBank/DDBJ databases">
        <title>Tahibacter soli sp. nov. isolated from soil.</title>
        <authorList>
            <person name="Baek J.H."/>
            <person name="Lee J.K."/>
            <person name="Choi D.G."/>
            <person name="Jeon C.O."/>
        </authorList>
    </citation>
    <scope>NUCLEOTIDE SEQUENCE</scope>
    <source>
        <strain evidence="2">BL</strain>
    </source>
</reference>
<feature type="transmembrane region" description="Helical" evidence="1">
    <location>
        <begin position="12"/>
        <end position="34"/>
    </location>
</feature>
<dbReference type="RefSeq" id="WP_263545844.1">
    <property type="nucleotide sequence ID" value="NZ_JAOVZO020000003.1"/>
</dbReference>
<keyword evidence="1" id="KW-0812">Transmembrane</keyword>
<sequence length="112" mass="12260">MKISRNTEQLLFGLGVAAAAIAGIAIPLIVGTFVPTLRQFAVELPNLTRWFVETRWLFLLLPFVVVAVWFVWPIRAMRSVAALATGVGSLVVLLPLATFAMYYPVMVLGSLV</sequence>
<dbReference type="AlphaFoldDB" id="A0A9X3YG17"/>
<evidence type="ECO:0000256" key="1">
    <source>
        <dbReference type="SAM" id="Phobius"/>
    </source>
</evidence>
<keyword evidence="3" id="KW-1185">Reference proteome</keyword>
<dbReference type="EMBL" id="JAOVZO020000003">
    <property type="protein sequence ID" value="MDC8011424.1"/>
    <property type="molecule type" value="Genomic_DNA"/>
</dbReference>
<gene>
    <name evidence="2" type="ORF">OD750_002555</name>
</gene>
<name>A0A9X3YG17_9GAMM</name>
<feature type="transmembrane region" description="Helical" evidence="1">
    <location>
        <begin position="79"/>
        <end position="103"/>
    </location>
</feature>
<keyword evidence="1" id="KW-0472">Membrane</keyword>
<feature type="transmembrane region" description="Helical" evidence="1">
    <location>
        <begin position="54"/>
        <end position="72"/>
    </location>
</feature>
<evidence type="ECO:0000313" key="3">
    <source>
        <dbReference type="Proteomes" id="UP001139971"/>
    </source>
</evidence>
<accession>A0A9X3YG17</accession>
<protein>
    <submittedName>
        <fullName evidence="2">Uncharacterized protein</fullName>
    </submittedName>
</protein>
<proteinExistence type="predicted"/>